<evidence type="ECO:0000313" key="2">
    <source>
        <dbReference type="Proteomes" id="UP000261340"/>
    </source>
</evidence>
<sequence>MAARRTRNINGADVRRSTPARASGIAEQLHYECSTLLELFRKRESFPEDVADGRLVSIPPPSSQLDARDKLWCIHSALLQCQNLLEKATAKEEEELGGGRKGEYENQRKMVKERLSLLILCIGELLKAADGTAVLTPSLEGLELNIPVNLFELKVWVYRIFKEVDYWSKTTITALKDLPSVTVKEGVRTTRARDRRSTRR</sequence>
<dbReference type="PANTHER" id="PTHR15196:SF1">
    <property type="entry name" value="CILIARY NEUROTROPHIC FACTOR"/>
    <property type="match status" value="1"/>
</dbReference>
<dbReference type="GO" id="GO:0005127">
    <property type="term" value="F:ciliary neurotrophic factor receptor binding"/>
    <property type="evidence" value="ECO:0007669"/>
    <property type="project" value="InterPro"/>
</dbReference>
<keyword evidence="2" id="KW-1185">Reference proteome</keyword>
<dbReference type="Ensembl" id="ENSACIT00000015292.1">
    <property type="protein sequence ID" value="ENSACIP00000014893.1"/>
    <property type="gene ID" value="ENSACIG00000011575.1"/>
</dbReference>
<dbReference type="GeneTree" id="ENSGT00540000073610"/>
<reference evidence="1" key="2">
    <citation type="submission" date="2025-09" db="UniProtKB">
        <authorList>
            <consortium name="Ensembl"/>
        </authorList>
    </citation>
    <scope>IDENTIFICATION</scope>
</reference>
<dbReference type="GO" id="GO:0043524">
    <property type="term" value="P:negative regulation of neuron apoptotic process"/>
    <property type="evidence" value="ECO:0007669"/>
    <property type="project" value="InterPro"/>
</dbReference>
<reference evidence="1" key="1">
    <citation type="submission" date="2025-08" db="UniProtKB">
        <authorList>
            <consortium name="Ensembl"/>
        </authorList>
    </citation>
    <scope>IDENTIFICATION</scope>
</reference>
<organism evidence="1 2">
    <name type="scientific">Amphilophus citrinellus</name>
    <name type="common">Midas cichlid</name>
    <name type="synonym">Cichlasoma citrinellum</name>
    <dbReference type="NCBI Taxonomy" id="61819"/>
    <lineage>
        <taxon>Eukaryota</taxon>
        <taxon>Metazoa</taxon>
        <taxon>Chordata</taxon>
        <taxon>Craniata</taxon>
        <taxon>Vertebrata</taxon>
        <taxon>Euteleostomi</taxon>
        <taxon>Actinopterygii</taxon>
        <taxon>Neopterygii</taxon>
        <taxon>Teleostei</taxon>
        <taxon>Neoteleostei</taxon>
        <taxon>Acanthomorphata</taxon>
        <taxon>Ovalentaria</taxon>
        <taxon>Cichlomorphae</taxon>
        <taxon>Cichliformes</taxon>
        <taxon>Cichlidae</taxon>
        <taxon>New World cichlids</taxon>
        <taxon>Cichlasomatinae</taxon>
        <taxon>Heroini</taxon>
        <taxon>Amphilophus</taxon>
    </lineage>
</organism>
<dbReference type="AlphaFoldDB" id="A0A3Q0RZ06"/>
<dbReference type="InterPro" id="IPR000151">
    <property type="entry name" value="Ciliary_neurotrophic_fac_CNTF"/>
</dbReference>
<accession>A0A3Q0RZ06</accession>
<dbReference type="GO" id="GO:0070120">
    <property type="term" value="P:ciliary neurotrophic factor-mediated signaling pathway"/>
    <property type="evidence" value="ECO:0007669"/>
    <property type="project" value="InterPro"/>
</dbReference>
<name>A0A3Q0RZ06_AMPCI</name>
<dbReference type="PANTHER" id="PTHR15196">
    <property type="entry name" value="CILIARY NEUROTROPHIC FACTOR"/>
    <property type="match status" value="1"/>
</dbReference>
<proteinExistence type="predicted"/>
<dbReference type="InterPro" id="IPR009079">
    <property type="entry name" value="4_helix_cytokine-like_core"/>
</dbReference>
<dbReference type="OMA" id="DKLWRLH"/>
<dbReference type="Gene3D" id="1.20.1250.10">
    <property type="match status" value="1"/>
</dbReference>
<evidence type="ECO:0000313" key="1">
    <source>
        <dbReference type="Ensembl" id="ENSACIP00000014893.1"/>
    </source>
</evidence>
<dbReference type="STRING" id="61819.ENSACIP00000014893"/>
<protein>
    <submittedName>
        <fullName evidence="1">Ciliary neurotrophic factor</fullName>
    </submittedName>
</protein>
<dbReference type="Proteomes" id="UP000261340">
    <property type="component" value="Unplaced"/>
</dbReference>